<dbReference type="InterPro" id="IPR012312">
    <property type="entry name" value="Hemerythrin-like"/>
</dbReference>
<dbReference type="Proteomes" id="UP000019109">
    <property type="component" value="Unassembled WGS sequence"/>
</dbReference>
<organism evidence="6 7">
    <name type="scientific">Acetivibrio straminisolvens JCM 21531</name>
    <dbReference type="NCBI Taxonomy" id="1294263"/>
    <lineage>
        <taxon>Bacteria</taxon>
        <taxon>Bacillati</taxon>
        <taxon>Bacillota</taxon>
        <taxon>Clostridia</taxon>
        <taxon>Eubacteriales</taxon>
        <taxon>Oscillospiraceae</taxon>
        <taxon>Acetivibrio</taxon>
    </lineage>
</organism>
<comment type="subcellular location">
    <subcellularLocation>
        <location evidence="1">Cytoplasm</location>
    </subcellularLocation>
</comment>
<dbReference type="Gene3D" id="1.10.3910.10">
    <property type="entry name" value="SP0561-like"/>
    <property type="match status" value="1"/>
</dbReference>
<evidence type="ECO:0000313" key="6">
    <source>
        <dbReference type="EMBL" id="GAE86743.1"/>
    </source>
</evidence>
<accession>W4V1R0</accession>
<sequence length="233" mass="27141">MNTFNRSQSIGEIVSIMPKASEVFKEFNIDFCCGGHRSLSEVIKAENIDEQQLLRRLEAAYEESKNISNQTNFMEMPSTKLIDYIVSTHHVLLRRILPELSELTTKILRVHGSNHPNLFRVHKLFHSLKTELEQHLIKEEEILFPVIKEFDSKPSNELLNRISAVMKETEDEHDAAGDILKELRKTTNDYSVPNDGCNTYCRAFDKLQELEADLFQHIHLENNILFRRFNTIQ</sequence>
<evidence type="ECO:0000256" key="4">
    <source>
        <dbReference type="ARBA" id="ARBA00023004"/>
    </source>
</evidence>
<dbReference type="Pfam" id="PF01814">
    <property type="entry name" value="Hemerythrin"/>
    <property type="match status" value="1"/>
</dbReference>
<evidence type="ECO:0000256" key="3">
    <source>
        <dbReference type="ARBA" id="ARBA00022723"/>
    </source>
</evidence>
<dbReference type="InterPro" id="IPR019903">
    <property type="entry name" value="RIC_family"/>
</dbReference>
<evidence type="ECO:0000256" key="2">
    <source>
        <dbReference type="ARBA" id="ARBA00022490"/>
    </source>
</evidence>
<keyword evidence="7" id="KW-1185">Reference proteome</keyword>
<dbReference type="GO" id="GO:0005737">
    <property type="term" value="C:cytoplasm"/>
    <property type="evidence" value="ECO:0007669"/>
    <property type="project" value="UniProtKB-SubCell"/>
</dbReference>
<evidence type="ECO:0000313" key="7">
    <source>
        <dbReference type="Proteomes" id="UP000019109"/>
    </source>
</evidence>
<gene>
    <name evidence="6" type="ORF">JCM21531_64</name>
</gene>
<dbReference type="Gene3D" id="1.20.120.520">
    <property type="entry name" value="nmb1532 protein domain like"/>
    <property type="match status" value="1"/>
</dbReference>
<keyword evidence="4" id="KW-0408">Iron</keyword>
<dbReference type="EMBL" id="BAVR01000001">
    <property type="protein sequence ID" value="GAE86743.1"/>
    <property type="molecule type" value="Genomic_DNA"/>
</dbReference>
<dbReference type="RefSeq" id="WP_038286517.1">
    <property type="nucleotide sequence ID" value="NZ_BAVR01000001.1"/>
</dbReference>
<protein>
    <submittedName>
        <fullName evidence="6">Nitric oxide-dependent regulator DnrN or NorA</fullName>
    </submittedName>
</protein>
<dbReference type="PANTHER" id="PTHR36438">
    <property type="entry name" value="IRON-SULFUR CLUSTER REPAIR PROTEIN YTFE"/>
    <property type="match status" value="1"/>
</dbReference>
<evidence type="ECO:0000256" key="1">
    <source>
        <dbReference type="ARBA" id="ARBA00004496"/>
    </source>
</evidence>
<dbReference type="PANTHER" id="PTHR36438:SF1">
    <property type="entry name" value="IRON-SULFUR CLUSTER REPAIR PROTEIN YTFE"/>
    <property type="match status" value="1"/>
</dbReference>
<proteinExistence type="predicted"/>
<evidence type="ECO:0000259" key="5">
    <source>
        <dbReference type="Pfam" id="PF01814"/>
    </source>
</evidence>
<keyword evidence="2" id="KW-0963">Cytoplasm</keyword>
<feature type="domain" description="Hemerythrin-like" evidence="5">
    <location>
        <begin position="84"/>
        <end position="228"/>
    </location>
</feature>
<dbReference type="SUPFAM" id="SSF140683">
    <property type="entry name" value="SP0561-like"/>
    <property type="match status" value="1"/>
</dbReference>
<dbReference type="AlphaFoldDB" id="W4V1R0"/>
<dbReference type="STRING" id="1294263.JCM21531_64"/>
<dbReference type="GO" id="GO:0046872">
    <property type="term" value="F:metal ion binding"/>
    <property type="evidence" value="ECO:0007669"/>
    <property type="project" value="UniProtKB-KW"/>
</dbReference>
<dbReference type="NCBIfam" id="TIGR03652">
    <property type="entry name" value="FeS_repair_RIC"/>
    <property type="match status" value="1"/>
</dbReference>
<comment type="caution">
    <text evidence="6">The sequence shown here is derived from an EMBL/GenBank/DDBJ whole genome shotgun (WGS) entry which is preliminary data.</text>
</comment>
<dbReference type="OrthoDB" id="9797132at2"/>
<dbReference type="InterPro" id="IPR038062">
    <property type="entry name" value="ScdA-like_N_sf"/>
</dbReference>
<reference evidence="6" key="1">
    <citation type="journal article" date="2014" name="Genome Announc.">
        <title>Draft Genome Sequence of Clostridium straminisolvens Strain JCM 21531T, Isolated from a Cellulose-Degrading Bacterial Community.</title>
        <authorList>
            <person name="Yuki M."/>
            <person name="Oshima K."/>
            <person name="Suda W."/>
            <person name="Sakamoto M."/>
            <person name="Kitamura K."/>
            <person name="Iida T."/>
            <person name="Hattori M."/>
            <person name="Ohkuma M."/>
        </authorList>
    </citation>
    <scope>NUCLEOTIDE SEQUENCE [LARGE SCALE GENOMIC DNA]</scope>
    <source>
        <strain evidence="6">JCM 21531</strain>
    </source>
</reference>
<keyword evidence="3" id="KW-0479">Metal-binding</keyword>
<name>W4V1R0_9FIRM</name>
<dbReference type="Pfam" id="PF04405">
    <property type="entry name" value="ScdA_N"/>
    <property type="match status" value="1"/>
</dbReference>